<dbReference type="PROSITE" id="PS50181">
    <property type="entry name" value="FBOX"/>
    <property type="match status" value="1"/>
</dbReference>
<evidence type="ECO:0000313" key="5">
    <source>
        <dbReference type="Proteomes" id="UP001642260"/>
    </source>
</evidence>
<dbReference type="InterPro" id="IPR001810">
    <property type="entry name" value="F-box_dom"/>
</dbReference>
<keyword evidence="2" id="KW-0677">Repeat</keyword>
<feature type="domain" description="F-box" evidence="3">
    <location>
        <begin position="79"/>
        <end position="125"/>
    </location>
</feature>
<name>A0ABC8KSC7_ERUVS</name>
<proteinExistence type="predicted"/>
<keyword evidence="5" id="KW-1185">Reference proteome</keyword>
<dbReference type="AlphaFoldDB" id="A0ABC8KSC7"/>
<organism evidence="4 5">
    <name type="scientific">Eruca vesicaria subsp. sativa</name>
    <name type="common">Garden rocket</name>
    <name type="synonym">Eruca sativa</name>
    <dbReference type="NCBI Taxonomy" id="29727"/>
    <lineage>
        <taxon>Eukaryota</taxon>
        <taxon>Viridiplantae</taxon>
        <taxon>Streptophyta</taxon>
        <taxon>Embryophyta</taxon>
        <taxon>Tracheophyta</taxon>
        <taxon>Spermatophyta</taxon>
        <taxon>Magnoliopsida</taxon>
        <taxon>eudicotyledons</taxon>
        <taxon>Gunneridae</taxon>
        <taxon>Pentapetalae</taxon>
        <taxon>rosids</taxon>
        <taxon>malvids</taxon>
        <taxon>Brassicales</taxon>
        <taxon>Brassicaceae</taxon>
        <taxon>Brassiceae</taxon>
        <taxon>Eruca</taxon>
    </lineage>
</organism>
<gene>
    <name evidence="4" type="ORF">ERUC_LOCUS26651</name>
</gene>
<dbReference type="SUPFAM" id="SSF117281">
    <property type="entry name" value="Kelch motif"/>
    <property type="match status" value="1"/>
</dbReference>
<reference evidence="4 5" key="1">
    <citation type="submission" date="2022-03" db="EMBL/GenBank/DDBJ databases">
        <authorList>
            <person name="Macdonald S."/>
            <person name="Ahmed S."/>
            <person name="Newling K."/>
        </authorList>
    </citation>
    <scope>NUCLEOTIDE SEQUENCE [LARGE SCALE GENOMIC DNA]</scope>
</reference>
<dbReference type="EMBL" id="CAKOAT010297376">
    <property type="protein sequence ID" value="CAH8360895.1"/>
    <property type="molecule type" value="Genomic_DNA"/>
</dbReference>
<dbReference type="InterPro" id="IPR015915">
    <property type="entry name" value="Kelch-typ_b-propeller"/>
</dbReference>
<dbReference type="Proteomes" id="UP001642260">
    <property type="component" value="Unassembled WGS sequence"/>
</dbReference>
<evidence type="ECO:0000256" key="2">
    <source>
        <dbReference type="ARBA" id="ARBA00022737"/>
    </source>
</evidence>
<dbReference type="GO" id="GO:0005634">
    <property type="term" value="C:nucleus"/>
    <property type="evidence" value="ECO:0007669"/>
    <property type="project" value="UniProtKB-ARBA"/>
</dbReference>
<accession>A0ABC8KSC7</accession>
<dbReference type="Pfam" id="PF01344">
    <property type="entry name" value="Kelch_1"/>
    <property type="match status" value="1"/>
</dbReference>
<dbReference type="PANTHER" id="PTHR46122">
    <property type="entry name" value="GALACTOSE OXIDASE/KELCH REPEAT PROTEIN-RELATED"/>
    <property type="match status" value="1"/>
</dbReference>
<dbReference type="InterPro" id="IPR052439">
    <property type="entry name" value="F-box/Kelch-repeat"/>
</dbReference>
<sequence>MSKAYMVAEGQNHYQEMPTLGQDQTGLIRASSSRSRPRKVRIREYKIPDLNADPCLDTDEEETREVVVVGFKPQDADYLQKTPQLPYELEVEILARLPRFEYWKLKFLNKRFSRLLKEGKIFKVRRDRGVVEPFVFMRSNGDKSWTMFDKDFENHQMVPELCPSDVSFLLGDIESLCAGTHLIVTGNEGKSIALWRYEVETSKWFKGPAMITPRILFASATCGSVAFVAGGLKVYGDTSNKEVVNGAEKYDSGTKTWTRLRGMHKRRQFCSGCFLRGKFYVLGGRDEKDNNLTCGERYDEGTDSWELIPDILKDVSFSSVQSPPLIAVVNEKLYSLETSANELRVYDTNANVWKKLGDVPVRAKPNGGWGVAFKSLGDKLLVIGESVGPSRTETMSVYTCRPSGDPEEELVWEETKRCCDVQLSHFILNCSVMIA</sequence>
<evidence type="ECO:0000256" key="1">
    <source>
        <dbReference type="ARBA" id="ARBA00022441"/>
    </source>
</evidence>
<protein>
    <recommendedName>
        <fullName evidence="3">F-box domain-containing protein</fullName>
    </recommendedName>
</protein>
<dbReference type="PANTHER" id="PTHR46122:SF15">
    <property type="entry name" value="F-BOX DOMAIN-CONTAINING PROTEIN"/>
    <property type="match status" value="1"/>
</dbReference>
<dbReference type="InterPro" id="IPR006652">
    <property type="entry name" value="Kelch_1"/>
</dbReference>
<comment type="caution">
    <text evidence="4">The sequence shown here is derived from an EMBL/GenBank/DDBJ whole genome shotgun (WGS) entry which is preliminary data.</text>
</comment>
<evidence type="ECO:0000259" key="3">
    <source>
        <dbReference type="PROSITE" id="PS50181"/>
    </source>
</evidence>
<dbReference type="Gene3D" id="2.120.10.80">
    <property type="entry name" value="Kelch-type beta propeller"/>
    <property type="match status" value="1"/>
</dbReference>
<evidence type="ECO:0000313" key="4">
    <source>
        <dbReference type="EMBL" id="CAH8360895.1"/>
    </source>
</evidence>
<keyword evidence="1" id="KW-0880">Kelch repeat</keyword>